<reference evidence="6 7" key="1">
    <citation type="submission" date="2016-07" db="EMBL/GenBank/DDBJ databases">
        <title>Pervasive Adenine N6-methylation of Active Genes in Fungi.</title>
        <authorList>
            <consortium name="DOE Joint Genome Institute"/>
            <person name="Mondo S.J."/>
            <person name="Dannebaum R.O."/>
            <person name="Kuo R.C."/>
            <person name="Labutti K."/>
            <person name="Haridas S."/>
            <person name="Kuo A."/>
            <person name="Salamov A."/>
            <person name="Ahrendt S.R."/>
            <person name="Lipzen A."/>
            <person name="Sullivan W."/>
            <person name="Andreopoulos W.B."/>
            <person name="Clum A."/>
            <person name="Lindquist E."/>
            <person name="Daum C."/>
            <person name="Ramamoorthy G.K."/>
            <person name="Gryganskyi A."/>
            <person name="Culley D."/>
            <person name="Magnuson J.K."/>
            <person name="James T.Y."/>
            <person name="O'Malley M.A."/>
            <person name="Stajich J.E."/>
            <person name="Spatafora J.W."/>
            <person name="Visel A."/>
            <person name="Grigoriev I.V."/>
        </authorList>
    </citation>
    <scope>NUCLEOTIDE SEQUENCE [LARGE SCALE GENOMIC DNA]</scope>
    <source>
        <strain evidence="6 7">CBS 129021</strain>
    </source>
</reference>
<feature type="compositionally biased region" description="Acidic residues" evidence="3">
    <location>
        <begin position="24"/>
        <end position="37"/>
    </location>
</feature>
<evidence type="ECO:0000313" key="7">
    <source>
        <dbReference type="Proteomes" id="UP000193689"/>
    </source>
</evidence>
<dbReference type="InterPro" id="IPR012617">
    <property type="entry name" value="AATF_C"/>
</dbReference>
<dbReference type="Pfam" id="PF13339">
    <property type="entry name" value="AATF-Che1"/>
    <property type="match status" value="1"/>
</dbReference>
<comment type="similarity">
    <text evidence="1">Belongs to the AATF family.</text>
</comment>
<dbReference type="InterPro" id="IPR025160">
    <property type="entry name" value="AATF"/>
</dbReference>
<dbReference type="EMBL" id="MCFJ01000009">
    <property type="protein sequence ID" value="ORY62598.1"/>
    <property type="molecule type" value="Genomic_DNA"/>
</dbReference>
<dbReference type="STRING" id="1141098.A0A1Y2DTJ5"/>
<dbReference type="AlphaFoldDB" id="A0A1Y2DTJ5"/>
<dbReference type="OrthoDB" id="5783963at2759"/>
<evidence type="ECO:0000259" key="4">
    <source>
        <dbReference type="Pfam" id="PF08164"/>
    </source>
</evidence>
<feature type="compositionally biased region" description="Acidic residues" evidence="3">
    <location>
        <begin position="84"/>
        <end position="125"/>
    </location>
</feature>
<dbReference type="Proteomes" id="UP000193689">
    <property type="component" value="Unassembled WGS sequence"/>
</dbReference>
<dbReference type="GeneID" id="63780293"/>
<evidence type="ECO:0000256" key="3">
    <source>
        <dbReference type="SAM" id="MobiDB-lite"/>
    </source>
</evidence>
<feature type="compositionally biased region" description="Acidic residues" evidence="3">
    <location>
        <begin position="166"/>
        <end position="189"/>
    </location>
</feature>
<gene>
    <name evidence="6" type="ORF">BCR38DRAFT_486864</name>
</gene>
<feature type="compositionally biased region" description="Basic and acidic residues" evidence="3">
    <location>
        <begin position="14"/>
        <end position="23"/>
    </location>
</feature>
<dbReference type="PANTHER" id="PTHR15565">
    <property type="entry name" value="AATF PROTEIN APOPTOSIS ANTAGONIZING TRANSCRIPTION FACTOR"/>
    <property type="match status" value="1"/>
</dbReference>
<comment type="caution">
    <text evidence="6">The sequence shown here is derived from an EMBL/GenBank/DDBJ whole genome shotgun (WGS) entry which is preliminary data.</text>
</comment>
<protein>
    <recommendedName>
        <fullName evidence="2">Protein BFR2</fullName>
    </recommendedName>
</protein>
<name>A0A1Y2DTJ5_9PEZI</name>
<sequence length="593" mass="65914">MAKSRSRAQQFAEWEEKPAKDYDPEADVPDESDEAGNSDESANENAGTEHYVAVGKSKLRRKEPAALGPQYRGSRVSRDALDQSSDETDEFEDAREDLDDDAEYDDPDEADLERDQLEDEEDAEIDSSHAFGESDDEKFKEFTFRGSSLVAPVKGKRTTRPKAADFLEDEDMGSESEEEEDDDDDEDDGSLMGNPMFDEDAEETSDDEGVEGSDDGDSDGTGDDEDEPKNEGAVHGAFSSGDDEEDDDDDDDGSDEESPNKAGASLRGNIQAMIRPEQNDVAGSLANAMQRDIAKGNAVRKQRMAFDAVLNVRIRLQKALVAVNSFSAVEEEGDQSEPYEAAEAAAVKLWNAIDTYRTGMRSTTGEKRKRAIEVSSTAQDIWDSMEATEQDATVRRKHLLDMWSNKVKQMRTVDAAGTRKDRSLVKGEKLLTVTLEGQLQDSERLIKRTRTPRSCAPIQVGQKVNEDPEIYDDADFYQQLLKELVDNRTADTSATGGQAATVRYAVTKEAKTKKHVDTKASKGRKMRFNVHEKLQNFMAPEDRRSWEQSAIDRFFGTLFGQKMMLYEDGDGADDVDQEMGGVVAEVDGLRLFK</sequence>
<feature type="compositionally biased region" description="Acidic residues" evidence="3">
    <location>
        <begin position="241"/>
        <end position="257"/>
    </location>
</feature>
<feature type="domain" description="AATF leucine zipper-containing" evidence="5">
    <location>
        <begin position="292"/>
        <end position="406"/>
    </location>
</feature>
<feature type="region of interest" description="Disordered" evidence="3">
    <location>
        <begin position="1"/>
        <end position="269"/>
    </location>
</feature>
<dbReference type="FunCoup" id="A0A1Y2DTJ5">
    <property type="interactions" value="884"/>
</dbReference>
<evidence type="ECO:0000313" key="6">
    <source>
        <dbReference type="EMBL" id="ORY62598.1"/>
    </source>
</evidence>
<keyword evidence="7" id="KW-1185">Reference proteome</keyword>
<feature type="compositionally biased region" description="Acidic residues" evidence="3">
    <location>
        <begin position="197"/>
        <end position="228"/>
    </location>
</feature>
<evidence type="ECO:0000259" key="5">
    <source>
        <dbReference type="Pfam" id="PF13339"/>
    </source>
</evidence>
<dbReference type="InterPro" id="IPR039223">
    <property type="entry name" value="AATF/Bfr2"/>
</dbReference>
<evidence type="ECO:0000256" key="1">
    <source>
        <dbReference type="ARBA" id="ARBA00008966"/>
    </source>
</evidence>
<dbReference type="RefSeq" id="XP_040714434.1">
    <property type="nucleotide sequence ID" value="XM_040864081.1"/>
</dbReference>
<organism evidence="6 7">
    <name type="scientific">Pseudomassariella vexata</name>
    <dbReference type="NCBI Taxonomy" id="1141098"/>
    <lineage>
        <taxon>Eukaryota</taxon>
        <taxon>Fungi</taxon>
        <taxon>Dikarya</taxon>
        <taxon>Ascomycota</taxon>
        <taxon>Pezizomycotina</taxon>
        <taxon>Sordariomycetes</taxon>
        <taxon>Xylariomycetidae</taxon>
        <taxon>Amphisphaeriales</taxon>
        <taxon>Pseudomassariaceae</taxon>
        <taxon>Pseudomassariella</taxon>
    </lineage>
</organism>
<dbReference type="GO" id="GO:0005730">
    <property type="term" value="C:nucleolus"/>
    <property type="evidence" value="ECO:0007669"/>
    <property type="project" value="TreeGrafter"/>
</dbReference>
<evidence type="ECO:0000256" key="2">
    <source>
        <dbReference type="ARBA" id="ARBA00013850"/>
    </source>
</evidence>
<dbReference type="Pfam" id="PF08164">
    <property type="entry name" value="TRAUB"/>
    <property type="match status" value="1"/>
</dbReference>
<proteinExistence type="inferred from homology"/>
<feature type="domain" description="Apoptosis-antagonizing transcription factor C-terminal" evidence="4">
    <location>
        <begin position="477"/>
        <end position="559"/>
    </location>
</feature>
<dbReference type="GO" id="GO:0000462">
    <property type="term" value="P:maturation of SSU-rRNA from tricistronic rRNA transcript (SSU-rRNA, 5.8S rRNA, LSU-rRNA)"/>
    <property type="evidence" value="ECO:0007669"/>
    <property type="project" value="TreeGrafter"/>
</dbReference>
<accession>A0A1Y2DTJ5</accession>
<dbReference type="InParanoid" id="A0A1Y2DTJ5"/>
<dbReference type="PANTHER" id="PTHR15565:SF0">
    <property type="entry name" value="PROTEIN AATF"/>
    <property type="match status" value="1"/>
</dbReference>